<dbReference type="Proteomes" id="UP001642260">
    <property type="component" value="Unassembled WGS sequence"/>
</dbReference>
<feature type="compositionally biased region" description="Basic and acidic residues" evidence="1">
    <location>
        <begin position="59"/>
        <end position="79"/>
    </location>
</feature>
<sequence length="202" mass="23384">MTWNKMIIIHHTCLTFISSTQKNVETTNDDIHLGGIDDYGRTSYPYVNLNLSTSDEEEPKLSRPDVHSGREAHTGGRFQRMEKSRGQLLDVMRSCHNTEPTYGDALVILKSLPIKPMDTFWWEENKLFMNDEDIRDGFMKLRSEENKFRHLERLSGVDRYGNPCELVNLRVASSTSRSGHVVEGLWEEVLMVEDLMEIKDFS</sequence>
<dbReference type="EMBL" id="CAKOAT010070377">
    <property type="protein sequence ID" value="CAH8309323.1"/>
    <property type="molecule type" value="Genomic_DNA"/>
</dbReference>
<feature type="region of interest" description="Disordered" evidence="1">
    <location>
        <begin position="53"/>
        <end position="79"/>
    </location>
</feature>
<dbReference type="AlphaFoldDB" id="A0ABC8J5T8"/>
<protein>
    <submittedName>
        <fullName evidence="2">Uncharacterized protein</fullName>
    </submittedName>
</protein>
<comment type="caution">
    <text evidence="2">The sequence shown here is derived from an EMBL/GenBank/DDBJ whole genome shotgun (WGS) entry which is preliminary data.</text>
</comment>
<proteinExistence type="predicted"/>
<evidence type="ECO:0000256" key="1">
    <source>
        <dbReference type="SAM" id="MobiDB-lite"/>
    </source>
</evidence>
<gene>
    <name evidence="2" type="ORF">ERUC_LOCUS5421</name>
</gene>
<organism evidence="2 3">
    <name type="scientific">Eruca vesicaria subsp. sativa</name>
    <name type="common">Garden rocket</name>
    <name type="synonym">Eruca sativa</name>
    <dbReference type="NCBI Taxonomy" id="29727"/>
    <lineage>
        <taxon>Eukaryota</taxon>
        <taxon>Viridiplantae</taxon>
        <taxon>Streptophyta</taxon>
        <taxon>Embryophyta</taxon>
        <taxon>Tracheophyta</taxon>
        <taxon>Spermatophyta</taxon>
        <taxon>Magnoliopsida</taxon>
        <taxon>eudicotyledons</taxon>
        <taxon>Gunneridae</taxon>
        <taxon>Pentapetalae</taxon>
        <taxon>rosids</taxon>
        <taxon>malvids</taxon>
        <taxon>Brassicales</taxon>
        <taxon>Brassicaceae</taxon>
        <taxon>Brassiceae</taxon>
        <taxon>Eruca</taxon>
    </lineage>
</organism>
<evidence type="ECO:0000313" key="3">
    <source>
        <dbReference type="Proteomes" id="UP001642260"/>
    </source>
</evidence>
<evidence type="ECO:0000313" key="2">
    <source>
        <dbReference type="EMBL" id="CAH8309323.1"/>
    </source>
</evidence>
<name>A0ABC8J5T8_ERUVS</name>
<reference evidence="2 3" key="1">
    <citation type="submission" date="2022-03" db="EMBL/GenBank/DDBJ databases">
        <authorList>
            <person name="Macdonald S."/>
            <person name="Ahmed S."/>
            <person name="Newling K."/>
        </authorList>
    </citation>
    <scope>NUCLEOTIDE SEQUENCE [LARGE SCALE GENOMIC DNA]</scope>
</reference>
<accession>A0ABC8J5T8</accession>
<keyword evidence="3" id="KW-1185">Reference proteome</keyword>